<dbReference type="EMBL" id="BLPF01000004">
    <property type="protein sequence ID" value="GFJ85037.1"/>
    <property type="molecule type" value="Genomic_DNA"/>
</dbReference>
<feature type="domain" description="DUF397" evidence="1">
    <location>
        <begin position="2"/>
        <end position="53"/>
    </location>
</feature>
<comment type="caution">
    <text evidence="2">The sequence shown here is derived from an EMBL/GenBank/DDBJ whole genome shotgun (WGS) entry which is preliminary data.</text>
</comment>
<dbReference type="Pfam" id="PF04149">
    <property type="entry name" value="DUF397"/>
    <property type="match status" value="1"/>
</dbReference>
<dbReference type="AlphaFoldDB" id="A0A6V8KT93"/>
<sequence length="66" mass="7071">MWIKSTRSGAGSSNCVEIRASGECIWIRDSKDPDGTMLSVGRSAWVAFLVALKQGHISQGDFATLA</sequence>
<reference evidence="2 3" key="1">
    <citation type="submission" date="2020-03" db="EMBL/GenBank/DDBJ databases">
        <title>Whole genome shotgun sequence of Phytohabitans houttuyneae NBRC 108639.</title>
        <authorList>
            <person name="Komaki H."/>
            <person name="Tamura T."/>
        </authorList>
    </citation>
    <scope>NUCLEOTIDE SEQUENCE [LARGE SCALE GENOMIC DNA]</scope>
    <source>
        <strain evidence="2 3">NBRC 108639</strain>
    </source>
</reference>
<organism evidence="2 3">
    <name type="scientific">Phytohabitans houttuyneae</name>
    <dbReference type="NCBI Taxonomy" id="1076126"/>
    <lineage>
        <taxon>Bacteria</taxon>
        <taxon>Bacillati</taxon>
        <taxon>Actinomycetota</taxon>
        <taxon>Actinomycetes</taxon>
        <taxon>Micromonosporales</taxon>
        <taxon>Micromonosporaceae</taxon>
    </lineage>
</organism>
<dbReference type="InterPro" id="IPR007278">
    <property type="entry name" value="DUF397"/>
</dbReference>
<accession>A0A6V8KT93</accession>
<proteinExistence type="predicted"/>
<evidence type="ECO:0000259" key="1">
    <source>
        <dbReference type="Pfam" id="PF04149"/>
    </source>
</evidence>
<evidence type="ECO:0000313" key="3">
    <source>
        <dbReference type="Proteomes" id="UP000482800"/>
    </source>
</evidence>
<dbReference type="Proteomes" id="UP000482800">
    <property type="component" value="Unassembled WGS sequence"/>
</dbReference>
<reference evidence="2 3" key="2">
    <citation type="submission" date="2020-03" db="EMBL/GenBank/DDBJ databases">
        <authorList>
            <person name="Ichikawa N."/>
            <person name="Kimura A."/>
            <person name="Kitahashi Y."/>
            <person name="Uohara A."/>
        </authorList>
    </citation>
    <scope>NUCLEOTIDE SEQUENCE [LARGE SCALE GENOMIC DNA]</scope>
    <source>
        <strain evidence="2 3">NBRC 108639</strain>
    </source>
</reference>
<gene>
    <name evidence="2" type="ORF">Phou_092170</name>
</gene>
<evidence type="ECO:0000313" key="2">
    <source>
        <dbReference type="EMBL" id="GFJ85037.1"/>
    </source>
</evidence>
<name>A0A6V8KT93_9ACTN</name>
<protein>
    <recommendedName>
        <fullName evidence="1">DUF397 domain-containing protein</fullName>
    </recommendedName>
</protein>
<keyword evidence="3" id="KW-1185">Reference proteome</keyword>